<dbReference type="PROSITE" id="PS51450">
    <property type="entry name" value="LRR"/>
    <property type="match status" value="1"/>
</dbReference>
<organism evidence="1 2">
    <name type="scientific">Tropilaelaps mercedesae</name>
    <dbReference type="NCBI Taxonomy" id="418985"/>
    <lineage>
        <taxon>Eukaryota</taxon>
        <taxon>Metazoa</taxon>
        <taxon>Ecdysozoa</taxon>
        <taxon>Arthropoda</taxon>
        <taxon>Chelicerata</taxon>
        <taxon>Arachnida</taxon>
        <taxon>Acari</taxon>
        <taxon>Parasitiformes</taxon>
        <taxon>Mesostigmata</taxon>
        <taxon>Gamasina</taxon>
        <taxon>Dermanyssoidea</taxon>
        <taxon>Laelapidae</taxon>
        <taxon>Tropilaelaps</taxon>
    </lineage>
</organism>
<keyword evidence="2" id="KW-1185">Reference proteome</keyword>
<name>A0A1V9XGK0_9ACAR</name>
<dbReference type="PRINTS" id="PR00019">
    <property type="entry name" value="LEURICHRPT"/>
</dbReference>
<dbReference type="SUPFAM" id="SSF52058">
    <property type="entry name" value="L domain-like"/>
    <property type="match status" value="1"/>
</dbReference>
<evidence type="ECO:0000313" key="1">
    <source>
        <dbReference type="EMBL" id="OQR72513.1"/>
    </source>
</evidence>
<dbReference type="InterPro" id="IPR032675">
    <property type="entry name" value="LRR_dom_sf"/>
</dbReference>
<protein>
    <submittedName>
        <fullName evidence="1">Leucine-rich repeat protein soc-2-like</fullName>
    </submittedName>
</protein>
<dbReference type="Proteomes" id="UP000192247">
    <property type="component" value="Unassembled WGS sequence"/>
</dbReference>
<dbReference type="OrthoDB" id="1060944at2759"/>
<sequence length="47" mass="5269">MRNTQLESLDLSQNVLRKITAKLPQKFSHISSLNLSSNRLAKIVCAT</sequence>
<reference evidence="1 2" key="1">
    <citation type="journal article" date="2017" name="Gigascience">
        <title>Draft genome of the honey bee ectoparasitic mite, Tropilaelaps mercedesae, is shaped by the parasitic life history.</title>
        <authorList>
            <person name="Dong X."/>
            <person name="Armstrong S.D."/>
            <person name="Xia D."/>
            <person name="Makepeace B.L."/>
            <person name="Darby A.C."/>
            <person name="Kadowaki T."/>
        </authorList>
    </citation>
    <scope>NUCLEOTIDE SEQUENCE [LARGE SCALE GENOMIC DNA]</scope>
    <source>
        <strain evidence="1">Wuxi-XJTLU</strain>
    </source>
</reference>
<dbReference type="InParanoid" id="A0A1V9XGK0"/>
<gene>
    <name evidence="1" type="ORF">BIW11_03760</name>
</gene>
<dbReference type="AlphaFoldDB" id="A0A1V9XGK0"/>
<dbReference type="Pfam" id="PF13855">
    <property type="entry name" value="LRR_8"/>
    <property type="match status" value="1"/>
</dbReference>
<evidence type="ECO:0000313" key="2">
    <source>
        <dbReference type="Proteomes" id="UP000192247"/>
    </source>
</evidence>
<accession>A0A1V9XGK0</accession>
<proteinExistence type="predicted"/>
<comment type="caution">
    <text evidence="1">The sequence shown here is derived from an EMBL/GenBank/DDBJ whole genome shotgun (WGS) entry which is preliminary data.</text>
</comment>
<dbReference type="Gene3D" id="3.80.10.10">
    <property type="entry name" value="Ribonuclease Inhibitor"/>
    <property type="match status" value="1"/>
</dbReference>
<dbReference type="EMBL" id="MNPL01011614">
    <property type="protein sequence ID" value="OQR72513.1"/>
    <property type="molecule type" value="Genomic_DNA"/>
</dbReference>
<dbReference type="InterPro" id="IPR001611">
    <property type="entry name" value="Leu-rich_rpt"/>
</dbReference>